<gene>
    <name evidence="2" type="ORF">MGYG_00531</name>
</gene>
<evidence type="ECO:0000313" key="3">
    <source>
        <dbReference type="Proteomes" id="UP000002669"/>
    </source>
</evidence>
<dbReference type="GO" id="GO:0035197">
    <property type="term" value="F:siRNA binding"/>
    <property type="evidence" value="ECO:0007669"/>
    <property type="project" value="TreeGrafter"/>
</dbReference>
<protein>
    <recommendedName>
        <fullName evidence="1">Arb2 domain-containing protein</fullName>
    </recommendedName>
</protein>
<feature type="domain" description="Arb2" evidence="1">
    <location>
        <begin position="15"/>
        <end position="290"/>
    </location>
</feature>
<dbReference type="HOGENOM" id="CLU_027515_0_0_1"/>
<evidence type="ECO:0000259" key="1">
    <source>
        <dbReference type="Pfam" id="PF22749"/>
    </source>
</evidence>
<dbReference type="STRING" id="535722.E5R080"/>
<organism evidence="3">
    <name type="scientific">Arthroderma gypseum (strain ATCC MYA-4604 / CBS 118893)</name>
    <name type="common">Microsporum gypseum</name>
    <dbReference type="NCBI Taxonomy" id="535722"/>
    <lineage>
        <taxon>Eukaryota</taxon>
        <taxon>Fungi</taxon>
        <taxon>Dikarya</taxon>
        <taxon>Ascomycota</taxon>
        <taxon>Pezizomycotina</taxon>
        <taxon>Eurotiomycetes</taxon>
        <taxon>Eurotiomycetidae</taxon>
        <taxon>Onygenales</taxon>
        <taxon>Arthrodermataceae</taxon>
        <taxon>Nannizzia</taxon>
    </lineage>
</organism>
<dbReference type="InParanoid" id="E5R080"/>
<dbReference type="EMBL" id="DS989822">
    <property type="protein sequence ID" value="EFQ97491.1"/>
    <property type="molecule type" value="Genomic_DNA"/>
</dbReference>
<dbReference type="Pfam" id="PF22749">
    <property type="entry name" value="Arb2"/>
    <property type="match status" value="1"/>
</dbReference>
<dbReference type="eggNOG" id="KOG3967">
    <property type="taxonomic scope" value="Eukaryota"/>
</dbReference>
<name>E5R080_ARTGP</name>
<reference evidence="3" key="1">
    <citation type="journal article" date="2012" name="MBio">
        <title>Comparative genome analysis of Trichophyton rubrum and related dermatophytes reveals candidate genes involved in infection.</title>
        <authorList>
            <person name="Martinez D.A."/>
            <person name="Oliver B.G."/>
            <person name="Graeser Y."/>
            <person name="Goldberg J.M."/>
            <person name="Li W."/>
            <person name="Martinez-Rossi N.M."/>
            <person name="Monod M."/>
            <person name="Shelest E."/>
            <person name="Barton R.C."/>
            <person name="Birch E."/>
            <person name="Brakhage A.A."/>
            <person name="Chen Z."/>
            <person name="Gurr S.J."/>
            <person name="Heiman D."/>
            <person name="Heitman J."/>
            <person name="Kosti I."/>
            <person name="Rossi A."/>
            <person name="Saif S."/>
            <person name="Samalova M."/>
            <person name="Saunders C.W."/>
            <person name="Shea T."/>
            <person name="Summerbell R.C."/>
            <person name="Xu J."/>
            <person name="Young S."/>
            <person name="Zeng Q."/>
            <person name="Birren B.W."/>
            <person name="Cuomo C.A."/>
            <person name="White T.C."/>
        </authorList>
    </citation>
    <scope>NUCLEOTIDE SEQUENCE [LARGE SCALE GENOMIC DNA]</scope>
    <source>
        <strain evidence="3">ATCC MYA-4604 / CBS 118893</strain>
    </source>
</reference>
<dbReference type="AlphaFoldDB" id="E5R080"/>
<dbReference type="InterPro" id="IPR053858">
    <property type="entry name" value="Arb2_dom"/>
</dbReference>
<dbReference type="PANTHER" id="PTHR21357:SF4">
    <property type="entry name" value="FAM172 FAMILY PROTEIN HOMOLOG CG10038"/>
    <property type="match status" value="1"/>
</dbReference>
<dbReference type="Proteomes" id="UP000002669">
    <property type="component" value="Unassembled WGS sequence"/>
</dbReference>
<dbReference type="PANTHER" id="PTHR21357">
    <property type="entry name" value="FAM172 FAMILY PROTEIN HOMOLOG CG10038"/>
    <property type="match status" value="1"/>
</dbReference>
<keyword evidence="3" id="KW-1185">Reference proteome</keyword>
<accession>E5R080</accession>
<dbReference type="OrthoDB" id="421951at2759"/>
<evidence type="ECO:0000313" key="2">
    <source>
        <dbReference type="EMBL" id="EFQ97491.1"/>
    </source>
</evidence>
<dbReference type="GeneID" id="10031760"/>
<dbReference type="GO" id="GO:0005634">
    <property type="term" value="C:nucleus"/>
    <property type="evidence" value="ECO:0007669"/>
    <property type="project" value="TreeGrafter"/>
</dbReference>
<dbReference type="RefSeq" id="XP_003176443.1">
    <property type="nucleotide sequence ID" value="XM_003176395.1"/>
</dbReference>
<dbReference type="OMA" id="HGCNCYS"/>
<dbReference type="VEuPathDB" id="FungiDB:MGYG_00531"/>
<proteinExistence type="predicted"/>
<sequence>MFVFQREDLPSDPVFPANLKQLGYFINDQDEIRMISSPEERFLYKINANERYNELQKEAMNTCIRNIVTSRLHDQGLEALRLPIGAKPNEQHVPILVSPTFKTDRRIIVVFGEPVQDLGIWAYRIIGHETINSGSAVDFTTAVLGEKENSPAPGLILTNPGQLVWHCAGERAISLPSWLALPRKHAVEPPMKMTLRNKIPGNETWQDHVTYVFDEVLGKLAPGAKIDVIGLAEGSLAAVRYLAEHWSTWKSRISSMALGNPLHDTNHLHPPEFAEFISTRCRAYMISDKEVDQPVEGRYEYGCNCYSSGESKNVECIIPRAYESMLKWLDNMHDKPELKETEVFVSEEFGISGPGDEFKDNDGSGVVVEQLN</sequence>
<dbReference type="InterPro" id="IPR048263">
    <property type="entry name" value="Arb2"/>
</dbReference>
<dbReference type="GO" id="GO:0031048">
    <property type="term" value="P:regulatory ncRNA-mediated heterochromatin formation"/>
    <property type="evidence" value="ECO:0007669"/>
    <property type="project" value="TreeGrafter"/>
</dbReference>